<keyword evidence="2" id="KW-1185">Reference proteome</keyword>
<proteinExistence type="predicted"/>
<accession>A0A368Y9V1</accession>
<protein>
    <submittedName>
        <fullName evidence="1">Uncharacterized protein</fullName>
    </submittedName>
</protein>
<evidence type="ECO:0000313" key="2">
    <source>
        <dbReference type="Proteomes" id="UP000252585"/>
    </source>
</evidence>
<dbReference type="InterPro" id="IPR017853">
    <property type="entry name" value="GH"/>
</dbReference>
<dbReference type="Proteomes" id="UP000252585">
    <property type="component" value="Unassembled WGS sequence"/>
</dbReference>
<dbReference type="RefSeq" id="WP_114351802.1">
    <property type="nucleotide sequence ID" value="NZ_QPJJ01000002.1"/>
</dbReference>
<comment type="caution">
    <text evidence="1">The sequence shown here is derived from an EMBL/GenBank/DDBJ whole genome shotgun (WGS) entry which is preliminary data.</text>
</comment>
<dbReference type="AlphaFoldDB" id="A0A368Y9V1"/>
<sequence length="686" mass="80568">MKRFLILMVSLLLIIAFGYYLYYVEGYYIDFEKESAISTPFYIEKDVIYHQQEEAGKPFVIRGVEVDSSYGPKRGTDFSIEEQTWLRWFEMIQQMGANTIRASKVYDPQFYHALYQYNKDQEQPLYLLQGMQVMTDEVETNKNKENLAFYQTLTETGRNLVDIIHGRKVMLANEHEGSGVYRYDVSPWVIGFVIGDEWNQDLLAYIDQTLDPSAAFNGNYVTTTSEATTFEVMMAEIIEDIVVYESRKYDTQRPVSVNSALIMDPFKYQEIYARQVGKYNTFTIDHIKPTAEMKAGLFASYAYEELEYEPLPLIATEEKIAYPDVSDYFDLLYQAHEVPVVITSVGYPSASYFNHEGKQETQIIDHLKRFDAVGFNGVVIRSWQDVWDRRTLETSYAVDLQQINDWHDPLTSTQHFGLIGFKPYRDQVLMSVDGEKDDWQDGQETTENVSMTRDHAYLYLWLEDRDLHAEEPIYIAFDLHPELGSKNPDVFDLTFDREMDFFIKVEPNQEASIYVQDRYQGVRQHFLERVTGENPYIHYPNKDSNTFEPVNYVKHKQEIFTEEEMNELETRVYQYSFEPMSRLTPSMNNQAQEADVAIDDGRIEIRVPYQLLNLYDPLKFTIHDDYYQHYGVEPFQIDHFYVSVANRHKTAISVKIPVQPIEELERVEEYIKPAYHAVQTYWEGED</sequence>
<reference evidence="1 2" key="1">
    <citation type="submission" date="2018-07" db="EMBL/GenBank/DDBJ databases">
        <title>Genomic Encyclopedia of Type Strains, Phase IV (KMG-IV): sequencing the most valuable type-strain genomes for metagenomic binning, comparative biology and taxonomic classification.</title>
        <authorList>
            <person name="Goeker M."/>
        </authorList>
    </citation>
    <scope>NUCLEOTIDE SEQUENCE [LARGE SCALE GENOMIC DNA]</scope>
    <source>
        <strain evidence="1 2">DSM 27696</strain>
    </source>
</reference>
<dbReference type="OrthoDB" id="916275at2"/>
<organism evidence="1 2">
    <name type="scientific">Saliterribacillus persicus</name>
    <dbReference type="NCBI Taxonomy" id="930114"/>
    <lineage>
        <taxon>Bacteria</taxon>
        <taxon>Bacillati</taxon>
        <taxon>Bacillota</taxon>
        <taxon>Bacilli</taxon>
        <taxon>Bacillales</taxon>
        <taxon>Bacillaceae</taxon>
        <taxon>Saliterribacillus</taxon>
    </lineage>
</organism>
<name>A0A368Y9V1_9BACI</name>
<gene>
    <name evidence="1" type="ORF">DFR57_102326</name>
</gene>
<dbReference type="SUPFAM" id="SSF51445">
    <property type="entry name" value="(Trans)glycosidases"/>
    <property type="match status" value="1"/>
</dbReference>
<dbReference type="EMBL" id="QPJJ01000002">
    <property type="protein sequence ID" value="RCW77050.1"/>
    <property type="molecule type" value="Genomic_DNA"/>
</dbReference>
<dbReference type="Gene3D" id="3.20.20.80">
    <property type="entry name" value="Glycosidases"/>
    <property type="match status" value="1"/>
</dbReference>
<evidence type="ECO:0000313" key="1">
    <source>
        <dbReference type="EMBL" id="RCW77050.1"/>
    </source>
</evidence>